<keyword evidence="2" id="KW-0547">Nucleotide-binding</keyword>
<evidence type="ECO:0000259" key="4">
    <source>
        <dbReference type="PROSITE" id="PS50893"/>
    </source>
</evidence>
<evidence type="ECO:0000256" key="1">
    <source>
        <dbReference type="ARBA" id="ARBA00022448"/>
    </source>
</evidence>
<name>A0A099FEA5_9RHOB</name>
<dbReference type="SUPFAM" id="SSF52540">
    <property type="entry name" value="P-loop containing nucleoside triphosphate hydrolases"/>
    <property type="match status" value="1"/>
</dbReference>
<dbReference type="GO" id="GO:0016887">
    <property type="term" value="F:ATP hydrolysis activity"/>
    <property type="evidence" value="ECO:0007669"/>
    <property type="project" value="InterPro"/>
</dbReference>
<gene>
    <name evidence="5" type="ORF">IC63_05200</name>
</gene>
<dbReference type="CDD" id="cd03219">
    <property type="entry name" value="ABC_Mj1267_LivG_branched"/>
    <property type="match status" value="1"/>
</dbReference>
<reference evidence="5 6" key="2">
    <citation type="submission" date="2014-10" db="EMBL/GenBank/DDBJ databases">
        <title>Paracoccus sanguinis sp. nov., isolated from clinical specimens of New York State patients.</title>
        <authorList>
            <person name="Mingle L.A."/>
            <person name="Cole J.A."/>
            <person name="Lapierre P."/>
            <person name="Musser K.A."/>
        </authorList>
    </citation>
    <scope>NUCLEOTIDE SEQUENCE [LARGE SCALE GENOMIC DNA]</scope>
    <source>
        <strain evidence="5 6">HAMBI 3106</strain>
    </source>
</reference>
<dbReference type="PROSITE" id="PS50893">
    <property type="entry name" value="ABC_TRANSPORTER_2"/>
    <property type="match status" value="1"/>
</dbReference>
<dbReference type="GO" id="GO:0005886">
    <property type="term" value="C:plasma membrane"/>
    <property type="evidence" value="ECO:0007669"/>
    <property type="project" value="TreeGrafter"/>
</dbReference>
<dbReference type="EMBL" id="JRKS01000010">
    <property type="protein sequence ID" value="KGJ08407.1"/>
    <property type="molecule type" value="Genomic_DNA"/>
</dbReference>
<reference evidence="5 6" key="1">
    <citation type="submission" date="2014-09" db="EMBL/GenBank/DDBJ databases">
        <authorList>
            <person name="McGinnis J.M."/>
            <person name="Wolfgang W.J."/>
        </authorList>
    </citation>
    <scope>NUCLEOTIDE SEQUENCE [LARGE SCALE GENOMIC DNA]</scope>
    <source>
        <strain evidence="5 6">HAMBI 3106</strain>
    </source>
</reference>
<keyword evidence="3" id="KW-0067">ATP-binding</keyword>
<dbReference type="Gene3D" id="3.40.50.300">
    <property type="entry name" value="P-loop containing nucleotide triphosphate hydrolases"/>
    <property type="match status" value="1"/>
</dbReference>
<proteinExistence type="predicted"/>
<dbReference type="InterPro" id="IPR032823">
    <property type="entry name" value="BCA_ABC_TP_C"/>
</dbReference>
<accession>A0A099FEA5</accession>
<keyword evidence="6" id="KW-1185">Reference proteome</keyword>
<keyword evidence="1" id="KW-0813">Transport</keyword>
<dbReference type="RefSeq" id="WP_036717534.1">
    <property type="nucleotide sequence ID" value="NZ_JRKS01000010.1"/>
</dbReference>
<feature type="domain" description="ABC transporter" evidence="4">
    <location>
        <begin position="5"/>
        <end position="234"/>
    </location>
</feature>
<organism evidence="5 6">
    <name type="scientific">Paracoccus sphaerophysae</name>
    <dbReference type="NCBI Taxonomy" id="690417"/>
    <lineage>
        <taxon>Bacteria</taxon>
        <taxon>Pseudomonadati</taxon>
        <taxon>Pseudomonadota</taxon>
        <taxon>Alphaproteobacteria</taxon>
        <taxon>Rhodobacterales</taxon>
        <taxon>Paracoccaceae</taxon>
        <taxon>Paracoccus</taxon>
    </lineage>
</organism>
<dbReference type="Proteomes" id="UP000029917">
    <property type="component" value="Unassembled WGS sequence"/>
</dbReference>
<dbReference type="PANTHER" id="PTHR45772">
    <property type="entry name" value="CONSERVED COMPONENT OF ABC TRANSPORTER FOR NATURAL AMINO ACIDS-RELATED"/>
    <property type="match status" value="1"/>
</dbReference>
<dbReference type="InterPro" id="IPR027417">
    <property type="entry name" value="P-loop_NTPase"/>
</dbReference>
<dbReference type="PANTHER" id="PTHR45772:SF2">
    <property type="entry name" value="ABC TRANSPORTER ATP-BINDING PROTEIN"/>
    <property type="match status" value="1"/>
</dbReference>
<dbReference type="SMART" id="SM00382">
    <property type="entry name" value="AAA"/>
    <property type="match status" value="1"/>
</dbReference>
<dbReference type="InterPro" id="IPR003439">
    <property type="entry name" value="ABC_transporter-like_ATP-bd"/>
</dbReference>
<dbReference type="Pfam" id="PF00005">
    <property type="entry name" value="ABC_tran"/>
    <property type="match status" value="1"/>
</dbReference>
<evidence type="ECO:0000256" key="3">
    <source>
        <dbReference type="ARBA" id="ARBA00022840"/>
    </source>
</evidence>
<evidence type="ECO:0000313" key="6">
    <source>
        <dbReference type="Proteomes" id="UP000029917"/>
    </source>
</evidence>
<dbReference type="GO" id="GO:0005524">
    <property type="term" value="F:ATP binding"/>
    <property type="evidence" value="ECO:0007669"/>
    <property type="project" value="UniProtKB-KW"/>
</dbReference>
<protein>
    <submittedName>
        <fullName evidence="5">Hemolysin III</fullName>
    </submittedName>
</protein>
<dbReference type="InterPro" id="IPR051120">
    <property type="entry name" value="ABC_AA/LPS_Transport"/>
</dbReference>
<dbReference type="InterPro" id="IPR003593">
    <property type="entry name" value="AAA+_ATPase"/>
</dbReference>
<dbReference type="Pfam" id="PF12399">
    <property type="entry name" value="BCA_ABC_TP_C"/>
    <property type="match status" value="1"/>
</dbReference>
<dbReference type="OrthoDB" id="9806149at2"/>
<evidence type="ECO:0000256" key="2">
    <source>
        <dbReference type="ARBA" id="ARBA00022741"/>
    </source>
</evidence>
<sequence>MTAALQTLGLSRRFGGLTAAAGVDFTLPRGARQALIGPNGAGKTTFVNLLSGALRADAGRILLEGRDITRATASARARMGLSRSFQINQIFPSLTATEAVALAVAERGGADVAAKTAALIDRLGLAEVRDTPARRLGHGQQRLLELAIALAGRPRVLLLDEPAAGLSESERRGLLARLSDLPPEVSVLMIEHDMELVFSFADRISVMVDGRILAEGPPAEIAADPRVRAVYLDGSDG</sequence>
<dbReference type="STRING" id="690417.IC63_05200"/>
<evidence type="ECO:0000313" key="5">
    <source>
        <dbReference type="EMBL" id="KGJ08407.1"/>
    </source>
</evidence>
<comment type="caution">
    <text evidence="5">The sequence shown here is derived from an EMBL/GenBank/DDBJ whole genome shotgun (WGS) entry which is preliminary data.</text>
</comment>
<dbReference type="AlphaFoldDB" id="A0A099FEA5"/>